<dbReference type="OrthoDB" id="1901794at2759"/>
<feature type="region of interest" description="Disordered" evidence="1">
    <location>
        <begin position="192"/>
        <end position="264"/>
    </location>
</feature>
<gene>
    <name evidence="3" type="ORF">Cgig2_020092</name>
</gene>
<name>A0A9Q1KFQ5_9CARY</name>
<feature type="compositionally biased region" description="Low complexity" evidence="1">
    <location>
        <begin position="40"/>
        <end position="49"/>
    </location>
</feature>
<dbReference type="SMART" id="SM00595">
    <property type="entry name" value="MADF"/>
    <property type="match status" value="1"/>
</dbReference>
<dbReference type="PROSITE" id="PS50090">
    <property type="entry name" value="MYB_LIKE"/>
    <property type="match status" value="1"/>
</dbReference>
<sequence length="454" mass="51148">MASACPSTASHSTVSPPPPPPPTQPPHHPSPPSLSPSPQPSNDAPIATALPLLMPAPAASSRRLPPPCWTPEETSALIDAYRDKWYALRRGNLRAAHWQEVADDVHRRCPAANPPKTAVQCRHKMEKLRKRYRAELQRARSIPHHRFSSSWVYFSKMDAMEKGPNASASAVSLSSPHVATVVATPVAENFNDVGDEDEADEDEVDGDEDYAAYKSSYDPRRDFNREYNRNGLRIKIPGNSNSSSGAGFRSMKRNFGDYDENPNPSYGNKQKYGNINNFSSPSPPQFDEGMRYATRVVKNGSNNGSAGSSGMNSLNVNSIMMMKNKKKKTGLGKRDKEEREDDAAMEMVEAIRMLGEGFVRMEKMKMEMMRETERMRMEMEMKRTEMILESQHRINHRLLGLSRLPEKVEQHPWKAEEKVRYQKSSENICLPVCAIQNQQSFTEHISDAFATFKF</sequence>
<dbReference type="InterPro" id="IPR001005">
    <property type="entry name" value="SANT/Myb"/>
</dbReference>
<feature type="compositionally biased region" description="Basic and acidic residues" evidence="1">
    <location>
        <begin position="217"/>
        <end position="228"/>
    </location>
</feature>
<evidence type="ECO:0000256" key="1">
    <source>
        <dbReference type="SAM" id="MobiDB-lite"/>
    </source>
</evidence>
<dbReference type="AlphaFoldDB" id="A0A9Q1KFQ5"/>
<comment type="caution">
    <text evidence="3">The sequence shown here is derived from an EMBL/GenBank/DDBJ whole genome shotgun (WGS) entry which is preliminary data.</text>
</comment>
<protein>
    <recommendedName>
        <fullName evidence="2">Myb-like domain-containing protein</fullName>
    </recommendedName>
</protein>
<accession>A0A9Q1KFQ5</accession>
<dbReference type="Gene3D" id="1.10.10.60">
    <property type="entry name" value="Homeodomain-like"/>
    <property type="match status" value="1"/>
</dbReference>
<evidence type="ECO:0000313" key="3">
    <source>
        <dbReference type="EMBL" id="KAJ8441947.1"/>
    </source>
</evidence>
<dbReference type="Pfam" id="PF13837">
    <property type="entry name" value="Myb_DNA-bind_4"/>
    <property type="match status" value="1"/>
</dbReference>
<dbReference type="Proteomes" id="UP001153076">
    <property type="component" value="Unassembled WGS sequence"/>
</dbReference>
<feature type="domain" description="Myb-like" evidence="2">
    <location>
        <begin position="69"/>
        <end position="129"/>
    </location>
</feature>
<proteinExistence type="predicted"/>
<feature type="compositionally biased region" description="Acidic residues" evidence="1">
    <location>
        <begin position="193"/>
        <end position="210"/>
    </location>
</feature>
<feature type="compositionally biased region" description="Low complexity" evidence="1">
    <location>
        <begin position="1"/>
        <end position="14"/>
    </location>
</feature>
<organism evidence="3 4">
    <name type="scientific">Carnegiea gigantea</name>
    <dbReference type="NCBI Taxonomy" id="171969"/>
    <lineage>
        <taxon>Eukaryota</taxon>
        <taxon>Viridiplantae</taxon>
        <taxon>Streptophyta</taxon>
        <taxon>Embryophyta</taxon>
        <taxon>Tracheophyta</taxon>
        <taxon>Spermatophyta</taxon>
        <taxon>Magnoliopsida</taxon>
        <taxon>eudicotyledons</taxon>
        <taxon>Gunneridae</taxon>
        <taxon>Pentapetalae</taxon>
        <taxon>Caryophyllales</taxon>
        <taxon>Cactineae</taxon>
        <taxon>Cactaceae</taxon>
        <taxon>Cactoideae</taxon>
        <taxon>Echinocereeae</taxon>
        <taxon>Carnegiea</taxon>
    </lineage>
</organism>
<feature type="compositionally biased region" description="Pro residues" evidence="1">
    <location>
        <begin position="15"/>
        <end position="39"/>
    </location>
</feature>
<dbReference type="EMBL" id="JAKOGI010000149">
    <property type="protein sequence ID" value="KAJ8441947.1"/>
    <property type="molecule type" value="Genomic_DNA"/>
</dbReference>
<dbReference type="InterPro" id="IPR044822">
    <property type="entry name" value="Myb_DNA-bind_4"/>
</dbReference>
<dbReference type="FunFam" id="1.10.10.60:FF:000152">
    <property type="entry name" value="Trihelix transcription factor ASIL2"/>
    <property type="match status" value="1"/>
</dbReference>
<evidence type="ECO:0000259" key="2">
    <source>
        <dbReference type="PROSITE" id="PS50090"/>
    </source>
</evidence>
<reference evidence="3" key="1">
    <citation type="submission" date="2022-04" db="EMBL/GenBank/DDBJ databases">
        <title>Carnegiea gigantea Genome sequencing and assembly v2.</title>
        <authorList>
            <person name="Copetti D."/>
            <person name="Sanderson M.J."/>
            <person name="Burquez A."/>
            <person name="Wojciechowski M.F."/>
        </authorList>
    </citation>
    <scope>NUCLEOTIDE SEQUENCE</scope>
    <source>
        <strain evidence="3">SGP5-SGP5p</strain>
        <tissue evidence="3">Aerial part</tissue>
    </source>
</reference>
<evidence type="ECO:0000313" key="4">
    <source>
        <dbReference type="Proteomes" id="UP001153076"/>
    </source>
</evidence>
<dbReference type="InterPro" id="IPR044823">
    <property type="entry name" value="ASIL1/2-like"/>
</dbReference>
<keyword evidence="4" id="KW-1185">Reference proteome</keyword>
<feature type="region of interest" description="Disordered" evidence="1">
    <location>
        <begin position="1"/>
        <end position="49"/>
    </location>
</feature>
<dbReference type="PANTHER" id="PTHR31307:SF49">
    <property type="entry name" value="ALCOHOL DEHYDROGENASE TRANSCRIPTION FACTOR MYB_SANT-LIKE FAMILY PROTEIN"/>
    <property type="match status" value="1"/>
</dbReference>
<dbReference type="PANTHER" id="PTHR31307">
    <property type="entry name" value="TRIHELIX TRANSCRIPTION FACTOR ASIL2"/>
    <property type="match status" value="1"/>
</dbReference>